<dbReference type="FunFam" id="3.30.160.20:FF:000001">
    <property type="entry name" value="30S ribosomal protein S5"/>
    <property type="match status" value="1"/>
</dbReference>
<dbReference type="GO" id="GO:0003735">
    <property type="term" value="F:structural constituent of ribosome"/>
    <property type="evidence" value="ECO:0007669"/>
    <property type="project" value="UniProtKB-UniRule"/>
</dbReference>
<dbReference type="Pfam" id="PF03719">
    <property type="entry name" value="Ribosomal_S5_C"/>
    <property type="match status" value="1"/>
</dbReference>
<sequence>MERDRGRRGGRRKKDDQSQGDFSMIERVVHVNRVAKVVKGGRNFSFNAIVVVGDGMGQVGFGLGKANEVADAINKGTEIAKRSLKGIPRSGFTITHSVIGRFGAAKVLLKPASPGTGVIAGGAVRAVMECLGVKDILTKCLGTHNPHNVVKATMAGLESCRDLRMTAQQRGTSVRAILELGE</sequence>
<dbReference type="NCBIfam" id="TIGR01021">
    <property type="entry name" value="rpsE_bact"/>
    <property type="match status" value="1"/>
</dbReference>
<evidence type="ECO:0000256" key="2">
    <source>
        <dbReference type="ARBA" id="ARBA00008945"/>
    </source>
</evidence>
<dbReference type="GO" id="GO:0005737">
    <property type="term" value="C:cytoplasm"/>
    <property type="evidence" value="ECO:0007669"/>
    <property type="project" value="UniProtKB-ARBA"/>
</dbReference>
<dbReference type="HAMAP" id="MF_01307_B">
    <property type="entry name" value="Ribosomal_uS5_B"/>
    <property type="match status" value="1"/>
</dbReference>
<dbReference type="InterPro" id="IPR000851">
    <property type="entry name" value="Ribosomal_uS5"/>
</dbReference>
<dbReference type="Gene3D" id="3.30.160.20">
    <property type="match status" value="1"/>
</dbReference>
<comment type="function">
    <text evidence="8">With S4 and S12 plays an important role in translational accuracy.</text>
</comment>
<organism evidence="11 12">
    <name type="scientific">candidate division LCP-89 bacterium B3_LCP</name>
    <dbReference type="NCBI Taxonomy" id="2012998"/>
    <lineage>
        <taxon>Bacteria</taxon>
        <taxon>Pseudomonadati</taxon>
        <taxon>Bacteria division LCP-89</taxon>
    </lineage>
</organism>
<dbReference type="GO" id="GO:0015935">
    <property type="term" value="C:small ribosomal subunit"/>
    <property type="evidence" value="ECO:0007669"/>
    <property type="project" value="InterPro"/>
</dbReference>
<dbReference type="PROSITE" id="PS50881">
    <property type="entry name" value="S5_DSRBD"/>
    <property type="match status" value="1"/>
</dbReference>
<evidence type="ECO:0000256" key="3">
    <source>
        <dbReference type="ARBA" id="ARBA00022730"/>
    </source>
</evidence>
<dbReference type="InterPro" id="IPR014721">
    <property type="entry name" value="Ribsml_uS5_D2-typ_fold_subgr"/>
</dbReference>
<evidence type="ECO:0000256" key="5">
    <source>
        <dbReference type="ARBA" id="ARBA00022980"/>
    </source>
</evidence>
<dbReference type="Gene3D" id="3.30.230.10">
    <property type="match status" value="1"/>
</dbReference>
<keyword evidence="4 8" id="KW-0694">RNA-binding</keyword>
<reference evidence="11 12" key="1">
    <citation type="submission" date="2017-06" db="EMBL/GenBank/DDBJ databases">
        <title>Novel microbial phyla capable of carbon fixation and sulfur reduction in deep-sea sediments.</title>
        <authorList>
            <person name="Huang J."/>
            <person name="Baker B."/>
            <person name="Wang Y."/>
        </authorList>
    </citation>
    <scope>NUCLEOTIDE SEQUENCE [LARGE SCALE GENOMIC DNA]</scope>
    <source>
        <strain evidence="11">B3_LCP</strain>
    </source>
</reference>
<evidence type="ECO:0000259" key="10">
    <source>
        <dbReference type="PROSITE" id="PS50881"/>
    </source>
</evidence>
<keyword evidence="6 8" id="KW-0687">Ribonucleoprotein</keyword>
<accession>A0A532UZN1</accession>
<protein>
    <recommendedName>
        <fullName evidence="7 8">Small ribosomal subunit protein uS5</fullName>
    </recommendedName>
</protein>
<comment type="caution">
    <text evidence="11">The sequence shown here is derived from an EMBL/GenBank/DDBJ whole genome shotgun (WGS) entry which is preliminary data.</text>
</comment>
<dbReference type="GO" id="GO:0042254">
    <property type="term" value="P:ribosome biogenesis"/>
    <property type="evidence" value="ECO:0007669"/>
    <property type="project" value="UniProtKB-ARBA"/>
</dbReference>
<gene>
    <name evidence="8" type="primary">rpsE</name>
    <name evidence="11" type="ORF">CEE37_08815</name>
</gene>
<dbReference type="GO" id="GO:0019843">
    <property type="term" value="F:rRNA binding"/>
    <property type="evidence" value="ECO:0007669"/>
    <property type="project" value="UniProtKB-UniRule"/>
</dbReference>
<dbReference type="InterPro" id="IPR005712">
    <property type="entry name" value="Ribosomal_uS5_bac-type"/>
</dbReference>
<comment type="function">
    <text evidence="1 8">Located at the back of the 30S subunit body where it stabilizes the conformation of the head with respect to the body.</text>
</comment>
<evidence type="ECO:0000256" key="7">
    <source>
        <dbReference type="ARBA" id="ARBA00035255"/>
    </source>
</evidence>
<evidence type="ECO:0000256" key="8">
    <source>
        <dbReference type="HAMAP-Rule" id="MF_01307"/>
    </source>
</evidence>
<comment type="similarity">
    <text evidence="2 8 9">Belongs to the universal ribosomal protein uS5 family.</text>
</comment>
<evidence type="ECO:0000313" key="12">
    <source>
        <dbReference type="Proteomes" id="UP000319619"/>
    </source>
</evidence>
<dbReference type="PANTHER" id="PTHR48277:SF1">
    <property type="entry name" value="MITOCHONDRIAL RIBOSOMAL PROTEIN S5"/>
    <property type="match status" value="1"/>
</dbReference>
<evidence type="ECO:0000256" key="6">
    <source>
        <dbReference type="ARBA" id="ARBA00023274"/>
    </source>
</evidence>
<proteinExistence type="inferred from homology"/>
<keyword evidence="5 8" id="KW-0689">Ribosomal protein</keyword>
<dbReference type="InterPro" id="IPR005324">
    <property type="entry name" value="Ribosomal_uS5_C"/>
</dbReference>
<dbReference type="InterPro" id="IPR013810">
    <property type="entry name" value="Ribosomal_uS5_N"/>
</dbReference>
<name>A0A532UZN1_UNCL8</name>
<dbReference type="Pfam" id="PF00333">
    <property type="entry name" value="Ribosomal_S5"/>
    <property type="match status" value="1"/>
</dbReference>
<evidence type="ECO:0000256" key="1">
    <source>
        <dbReference type="ARBA" id="ARBA00003093"/>
    </source>
</evidence>
<dbReference type="InterPro" id="IPR018192">
    <property type="entry name" value="Ribosomal_uS5_N_CS"/>
</dbReference>
<dbReference type="SUPFAM" id="SSF54211">
    <property type="entry name" value="Ribosomal protein S5 domain 2-like"/>
    <property type="match status" value="1"/>
</dbReference>
<feature type="domain" description="S5 DRBM" evidence="10">
    <location>
        <begin position="24"/>
        <end position="87"/>
    </location>
</feature>
<dbReference type="FunFam" id="3.30.230.10:FF:000002">
    <property type="entry name" value="30S ribosomal protein S5"/>
    <property type="match status" value="1"/>
</dbReference>
<keyword evidence="3 8" id="KW-0699">rRNA-binding</keyword>
<dbReference type="AlphaFoldDB" id="A0A532UZN1"/>
<dbReference type="EMBL" id="NJBN01000005">
    <property type="protein sequence ID" value="TKJ40411.1"/>
    <property type="molecule type" value="Genomic_DNA"/>
</dbReference>
<dbReference type="PROSITE" id="PS00585">
    <property type="entry name" value="RIBOSOMAL_S5"/>
    <property type="match status" value="1"/>
</dbReference>
<dbReference type="SUPFAM" id="SSF54768">
    <property type="entry name" value="dsRNA-binding domain-like"/>
    <property type="match status" value="1"/>
</dbReference>
<dbReference type="GO" id="GO:0006412">
    <property type="term" value="P:translation"/>
    <property type="evidence" value="ECO:0007669"/>
    <property type="project" value="UniProtKB-UniRule"/>
</dbReference>
<evidence type="ECO:0000313" key="11">
    <source>
        <dbReference type="EMBL" id="TKJ40411.1"/>
    </source>
</evidence>
<dbReference type="Proteomes" id="UP000319619">
    <property type="component" value="Unassembled WGS sequence"/>
</dbReference>
<comment type="subunit">
    <text evidence="8">Part of the 30S ribosomal subunit. Contacts proteins S4 and S8.</text>
</comment>
<dbReference type="PANTHER" id="PTHR48277">
    <property type="entry name" value="MITOCHONDRIAL RIBOSOMAL PROTEIN S5"/>
    <property type="match status" value="1"/>
</dbReference>
<evidence type="ECO:0000256" key="4">
    <source>
        <dbReference type="ARBA" id="ARBA00022884"/>
    </source>
</evidence>
<dbReference type="InterPro" id="IPR020568">
    <property type="entry name" value="Ribosomal_Su5_D2-typ_SF"/>
</dbReference>
<evidence type="ECO:0000256" key="9">
    <source>
        <dbReference type="RuleBase" id="RU003823"/>
    </source>
</evidence>
<comment type="domain">
    <text evidence="8">The N-terminal domain interacts with the head of the 30S subunit; the C-terminal domain interacts with the body and contacts protein S4. The interaction surface between S4 and S5 is involved in control of translational fidelity.</text>
</comment>